<evidence type="ECO:0000313" key="1">
    <source>
        <dbReference type="EMBL" id="ROT39599.1"/>
    </source>
</evidence>
<dbReference type="PANTHER" id="PTHR43301">
    <property type="entry name" value="ARABINAN ENDO-1,5-ALPHA-L-ARABINOSIDASE"/>
    <property type="match status" value="1"/>
</dbReference>
<sequence>MYSQFTGEGTENGEQVYMSVSNNNDPGSWTAVNGGQPVLVSNVGETGVRDPTIIRSPDGSTFYVIATDLWVYPRGWDVGDDYTTNGSKNIVVWESNDLVNWSEGRLAHVSPDNAGMTWAPDVIWHPEQGQYMVYWTTNLIGEGWFIMRSFTSDFQTFSPAEIYLTGAGMDCTIGHDAAGGLYQRICKNGADELIEQASAPSLDGPWNVVTGGIGSGTIPAGEGPLMFPDNNDASKWHLFIDDFTRGAGYVPFETNNIASGQWSPSSLSIGPGYRHGYVIGM</sequence>
<dbReference type="PANTHER" id="PTHR43301:SF3">
    <property type="entry name" value="ARABINAN ENDO-1,5-ALPHA-L-ARABINOSIDASE A-RELATED"/>
    <property type="match status" value="1"/>
</dbReference>
<dbReference type="SUPFAM" id="SSF75005">
    <property type="entry name" value="Arabinanase/levansucrase/invertase"/>
    <property type="match status" value="1"/>
</dbReference>
<name>A0A3N2PYI5_SODAK</name>
<dbReference type="InterPro" id="IPR050727">
    <property type="entry name" value="GH43_arabinanases"/>
</dbReference>
<dbReference type="Proteomes" id="UP000272025">
    <property type="component" value="Unassembled WGS sequence"/>
</dbReference>
<keyword evidence="2" id="KW-1185">Reference proteome</keyword>
<reference evidence="1 2" key="1">
    <citation type="journal article" date="2018" name="Mol. Ecol.">
        <title>The obligate alkalophilic soda-lake fungus Sodiomyces alkalinus has shifted to a protein diet.</title>
        <authorList>
            <person name="Grum-Grzhimaylo A.A."/>
            <person name="Falkoski D.L."/>
            <person name="van den Heuvel J."/>
            <person name="Valero-Jimenez C.A."/>
            <person name="Min B."/>
            <person name="Choi I.G."/>
            <person name="Lipzen A."/>
            <person name="Daum C.G."/>
            <person name="Aanen D.K."/>
            <person name="Tsang A."/>
            <person name="Henrissat B."/>
            <person name="Bilanenko E.N."/>
            <person name="de Vries R.P."/>
            <person name="van Kan J.A.L."/>
            <person name="Grigoriev I.V."/>
            <person name="Debets A.J.M."/>
        </authorList>
    </citation>
    <scope>NUCLEOTIDE SEQUENCE [LARGE SCALE GENOMIC DNA]</scope>
    <source>
        <strain evidence="1 2">F11</strain>
    </source>
</reference>
<proteinExistence type="predicted"/>
<dbReference type="OrthoDB" id="19657at2759"/>
<dbReference type="GeneID" id="39581306"/>
<accession>A0A3N2PYI5</accession>
<dbReference type="EMBL" id="ML119053">
    <property type="protein sequence ID" value="ROT39599.1"/>
    <property type="molecule type" value="Genomic_DNA"/>
</dbReference>
<dbReference type="Gene3D" id="2.115.10.20">
    <property type="entry name" value="Glycosyl hydrolase domain, family 43"/>
    <property type="match status" value="1"/>
</dbReference>
<dbReference type="AlphaFoldDB" id="A0A3N2PYI5"/>
<dbReference type="CDD" id="cd08983">
    <property type="entry name" value="GH43_Bt3655-like"/>
    <property type="match status" value="1"/>
</dbReference>
<organism evidence="1 2">
    <name type="scientific">Sodiomyces alkalinus (strain CBS 110278 / VKM F-3762 / F11)</name>
    <name type="common">Alkaliphilic filamentous fungus</name>
    <dbReference type="NCBI Taxonomy" id="1314773"/>
    <lineage>
        <taxon>Eukaryota</taxon>
        <taxon>Fungi</taxon>
        <taxon>Dikarya</taxon>
        <taxon>Ascomycota</taxon>
        <taxon>Pezizomycotina</taxon>
        <taxon>Sordariomycetes</taxon>
        <taxon>Hypocreomycetidae</taxon>
        <taxon>Glomerellales</taxon>
        <taxon>Plectosphaerellaceae</taxon>
        <taxon>Sodiomyces</taxon>
    </lineage>
</organism>
<evidence type="ECO:0000313" key="2">
    <source>
        <dbReference type="Proteomes" id="UP000272025"/>
    </source>
</evidence>
<dbReference type="InterPro" id="IPR023296">
    <property type="entry name" value="Glyco_hydro_beta-prop_sf"/>
</dbReference>
<dbReference type="RefSeq" id="XP_028467405.1">
    <property type="nucleotide sequence ID" value="XM_028612828.1"/>
</dbReference>
<dbReference type="STRING" id="1314773.A0A3N2PYI5"/>
<gene>
    <name evidence="1" type="ORF">SODALDRAFT_339088</name>
</gene>
<protein>
    <submittedName>
        <fullName evidence="1">Arabinanase/levansucrase/invertase</fullName>
    </submittedName>
</protein>